<dbReference type="EMBL" id="AJJU01000037">
    <property type="protein sequence ID" value="EID72440.1"/>
    <property type="molecule type" value="Genomic_DNA"/>
</dbReference>
<dbReference type="InterPro" id="IPR038765">
    <property type="entry name" value="Papain-like_cys_pep_sf"/>
</dbReference>
<reference evidence="3 4" key="1">
    <citation type="journal article" date="2012" name="J. Bacteriol.">
        <title>Genome Sequence of the Halotolerant Bacterium Imtechella halotolerans K1T.</title>
        <authorList>
            <person name="Kumar S."/>
            <person name="Vikram S."/>
            <person name="Subramanian S."/>
            <person name="Raghava G.P."/>
            <person name="Pinnaka A.K."/>
        </authorList>
    </citation>
    <scope>NUCLEOTIDE SEQUENCE [LARGE SCALE GENOMIC DNA]</scope>
    <source>
        <strain evidence="3 4">K1</strain>
    </source>
</reference>
<dbReference type="InterPro" id="IPR053710">
    <property type="entry name" value="Arylamine_NAT_domain_sf"/>
</dbReference>
<gene>
    <name evidence="3" type="ORF">W5A_13071</name>
</gene>
<comment type="caution">
    <text evidence="3">The sequence shown here is derived from an EMBL/GenBank/DDBJ whole genome shotgun (WGS) entry which is preliminary data.</text>
</comment>
<dbReference type="PRINTS" id="PR01543">
    <property type="entry name" value="ANATRNSFRASE"/>
</dbReference>
<comment type="similarity">
    <text evidence="1 2">Belongs to the arylamine N-acetyltransferase family.</text>
</comment>
<dbReference type="Pfam" id="PF00797">
    <property type="entry name" value="Acetyltransf_2"/>
    <property type="match status" value="1"/>
</dbReference>
<evidence type="ECO:0000256" key="2">
    <source>
        <dbReference type="RuleBase" id="RU003452"/>
    </source>
</evidence>
<dbReference type="SUPFAM" id="SSF54001">
    <property type="entry name" value="Cysteine proteinases"/>
    <property type="match status" value="1"/>
</dbReference>
<protein>
    <submittedName>
        <fullName evidence="3">N-acetyltransferase</fullName>
    </submittedName>
</protein>
<evidence type="ECO:0000256" key="1">
    <source>
        <dbReference type="ARBA" id="ARBA00006547"/>
    </source>
</evidence>
<keyword evidence="4" id="KW-1185">Reference proteome</keyword>
<dbReference type="STRING" id="946077.W5A_13071"/>
<evidence type="ECO:0000313" key="4">
    <source>
        <dbReference type="Proteomes" id="UP000005938"/>
    </source>
</evidence>
<evidence type="ECO:0000313" key="3">
    <source>
        <dbReference type="EMBL" id="EID72440.1"/>
    </source>
</evidence>
<dbReference type="PANTHER" id="PTHR11786:SF0">
    <property type="entry name" value="ARYLAMINE N-ACETYLTRANSFERASE 4-RELATED"/>
    <property type="match status" value="1"/>
</dbReference>
<sequence>MHMDKLKITEYLNRINYKGVLKPNFEVLKELQKCHLLSVPFENLDIHYKRPIELDNTKFYKKIVINNRGGFCYELNGLFHTLLNNLGFKSKIVSARVYDSKKKIFGNEYDHLAIIVELDQNEYLVDVGFGEFAFYPLKLIPNEIQKDPRGCFIVEKINEGLSVSQINGDVKNIQYKFTTECRELNEFQEMCDYHQTNPNSHFTEKKLISKPTNCGRVTLTGNTLKIIENHIIKENIEFQIEEYARQLDKWFEIDEEEIKASR</sequence>
<organism evidence="3 4">
    <name type="scientific">Imtechella halotolerans K1</name>
    <dbReference type="NCBI Taxonomy" id="946077"/>
    <lineage>
        <taxon>Bacteria</taxon>
        <taxon>Pseudomonadati</taxon>
        <taxon>Bacteroidota</taxon>
        <taxon>Flavobacteriia</taxon>
        <taxon>Flavobacteriales</taxon>
        <taxon>Flavobacteriaceae</taxon>
        <taxon>Imtechella</taxon>
    </lineage>
</organism>
<keyword evidence="3" id="KW-0808">Transferase</keyword>
<dbReference type="eggNOG" id="COG2162">
    <property type="taxonomic scope" value="Bacteria"/>
</dbReference>
<proteinExistence type="inferred from homology"/>
<accession>I0W7S4</accession>
<name>I0W7S4_9FLAO</name>
<dbReference type="InterPro" id="IPR001447">
    <property type="entry name" value="Arylamine_N-AcTrfase"/>
</dbReference>
<dbReference type="Proteomes" id="UP000005938">
    <property type="component" value="Unassembled WGS sequence"/>
</dbReference>
<dbReference type="GO" id="GO:0016407">
    <property type="term" value="F:acetyltransferase activity"/>
    <property type="evidence" value="ECO:0007669"/>
    <property type="project" value="InterPro"/>
</dbReference>
<dbReference type="PANTHER" id="PTHR11786">
    <property type="entry name" value="N-HYDROXYARYLAMINE O-ACETYLTRANSFERASE"/>
    <property type="match status" value="1"/>
</dbReference>
<dbReference type="AlphaFoldDB" id="I0W7S4"/>
<dbReference type="Gene3D" id="3.30.2140.20">
    <property type="match status" value="1"/>
</dbReference>